<comment type="caution">
    <text evidence="1">The sequence shown here is derived from an EMBL/GenBank/DDBJ whole genome shotgun (WGS) entry which is preliminary data.</text>
</comment>
<organism evidence="1 2">
    <name type="scientific">Lactiplantibacillus daoliensis</name>
    <dbReference type="NCBI Taxonomy" id="2559916"/>
    <lineage>
        <taxon>Bacteria</taxon>
        <taxon>Bacillati</taxon>
        <taxon>Bacillota</taxon>
        <taxon>Bacilli</taxon>
        <taxon>Lactobacillales</taxon>
        <taxon>Lactobacillaceae</taxon>
        <taxon>Lactiplantibacillus</taxon>
    </lineage>
</organism>
<proteinExistence type="predicted"/>
<protein>
    <submittedName>
        <fullName evidence="1">Uncharacterized protein</fullName>
    </submittedName>
</protein>
<keyword evidence="2" id="KW-1185">Reference proteome</keyword>
<evidence type="ECO:0000313" key="2">
    <source>
        <dbReference type="Proteomes" id="UP001596227"/>
    </source>
</evidence>
<name>A0ABW1UDQ1_9LACO</name>
<dbReference type="Proteomes" id="UP001596227">
    <property type="component" value="Unassembled WGS sequence"/>
</dbReference>
<accession>A0ABW1UDQ1</accession>
<gene>
    <name evidence="1" type="ORF">ACFQH1_03450</name>
</gene>
<evidence type="ECO:0000313" key="1">
    <source>
        <dbReference type="EMBL" id="MFC6294258.1"/>
    </source>
</evidence>
<dbReference type="EMBL" id="JBHSSB010000014">
    <property type="protein sequence ID" value="MFC6294258.1"/>
    <property type="molecule type" value="Genomic_DNA"/>
</dbReference>
<sequence>MEKCTDYLNKQNMDRLPARRFNDAEIDRQADKMLDKVIENIRGKIAPHTREQTPKAWAAFLSENDVLDDLELSMTELSFEQED</sequence>
<reference evidence="2" key="1">
    <citation type="journal article" date="2019" name="Int. J. Syst. Evol. Microbiol.">
        <title>The Global Catalogue of Microorganisms (GCM) 10K type strain sequencing project: providing services to taxonomists for standard genome sequencing and annotation.</title>
        <authorList>
            <consortium name="The Broad Institute Genomics Platform"/>
            <consortium name="The Broad Institute Genome Sequencing Center for Infectious Disease"/>
            <person name="Wu L."/>
            <person name="Ma J."/>
        </authorList>
    </citation>
    <scope>NUCLEOTIDE SEQUENCE [LARGE SCALE GENOMIC DNA]</scope>
    <source>
        <strain evidence="2">CCM 8934</strain>
    </source>
</reference>